<reference evidence="6" key="2">
    <citation type="journal article" date="2021" name="PeerJ">
        <title>Extensive microbial diversity within the chicken gut microbiome revealed by metagenomics and culture.</title>
        <authorList>
            <person name="Gilroy R."/>
            <person name="Ravi A."/>
            <person name="Getino M."/>
            <person name="Pursley I."/>
            <person name="Horton D.L."/>
            <person name="Alikhan N.F."/>
            <person name="Baker D."/>
            <person name="Gharbi K."/>
            <person name="Hall N."/>
            <person name="Watson M."/>
            <person name="Adriaenssens E.M."/>
            <person name="Foster-Nyarko E."/>
            <person name="Jarju S."/>
            <person name="Secka A."/>
            <person name="Antonio M."/>
            <person name="Oren A."/>
            <person name="Chaudhuri R.R."/>
            <person name="La Ragione R."/>
            <person name="Hildebrand F."/>
            <person name="Pallen M.J."/>
        </authorList>
    </citation>
    <scope>NUCLEOTIDE SEQUENCE</scope>
    <source>
        <strain evidence="6">ChiW17-6978</strain>
    </source>
</reference>
<keyword evidence="2" id="KW-0238">DNA-binding</keyword>
<dbReference type="PROSITE" id="PS01117">
    <property type="entry name" value="HTH_MARR_1"/>
    <property type="match status" value="1"/>
</dbReference>
<accession>A0A9D1KJ41</accession>
<evidence type="ECO:0000256" key="3">
    <source>
        <dbReference type="ARBA" id="ARBA00023163"/>
    </source>
</evidence>
<protein>
    <submittedName>
        <fullName evidence="6">MarR family transcriptional regulator</fullName>
    </submittedName>
</protein>
<keyword evidence="1" id="KW-0805">Transcription regulation</keyword>
<dbReference type="InterPro" id="IPR001387">
    <property type="entry name" value="Cro/C1-type_HTH"/>
</dbReference>
<evidence type="ECO:0000259" key="4">
    <source>
        <dbReference type="PROSITE" id="PS50943"/>
    </source>
</evidence>
<keyword evidence="3" id="KW-0804">Transcription</keyword>
<dbReference type="GO" id="GO:0003677">
    <property type="term" value="F:DNA binding"/>
    <property type="evidence" value="ECO:0007669"/>
    <property type="project" value="UniProtKB-KW"/>
</dbReference>
<dbReference type="EMBL" id="DVLF01000121">
    <property type="protein sequence ID" value="HIT50176.1"/>
    <property type="molecule type" value="Genomic_DNA"/>
</dbReference>
<dbReference type="AlphaFoldDB" id="A0A9D1KJ41"/>
<evidence type="ECO:0000313" key="6">
    <source>
        <dbReference type="EMBL" id="HIT50176.1"/>
    </source>
</evidence>
<dbReference type="PRINTS" id="PR00598">
    <property type="entry name" value="HTHMARR"/>
</dbReference>
<evidence type="ECO:0000313" key="7">
    <source>
        <dbReference type="Proteomes" id="UP000886758"/>
    </source>
</evidence>
<feature type="domain" description="HTH marR-type" evidence="5">
    <location>
        <begin position="1"/>
        <end position="133"/>
    </location>
</feature>
<dbReference type="SMART" id="SM00347">
    <property type="entry name" value="HTH_MARR"/>
    <property type="match status" value="1"/>
</dbReference>
<dbReference type="GO" id="GO:0003700">
    <property type="term" value="F:DNA-binding transcription factor activity"/>
    <property type="evidence" value="ECO:0007669"/>
    <property type="project" value="InterPro"/>
</dbReference>
<feature type="domain" description="HTH cro/C1-type" evidence="4">
    <location>
        <begin position="36"/>
        <end position="63"/>
    </location>
</feature>
<comment type="caution">
    <text evidence="6">The sequence shown here is derived from an EMBL/GenBank/DDBJ whole genome shotgun (WGS) entry which is preliminary data.</text>
</comment>
<dbReference type="Gene3D" id="1.10.10.10">
    <property type="entry name" value="Winged helix-like DNA-binding domain superfamily/Winged helix DNA-binding domain"/>
    <property type="match status" value="1"/>
</dbReference>
<evidence type="ECO:0000256" key="2">
    <source>
        <dbReference type="ARBA" id="ARBA00023125"/>
    </source>
</evidence>
<name>A0A9D1KJ41_9MOLU</name>
<dbReference type="PROSITE" id="PS50943">
    <property type="entry name" value="HTH_CROC1"/>
    <property type="match status" value="1"/>
</dbReference>
<dbReference type="InterPro" id="IPR000835">
    <property type="entry name" value="HTH_MarR-typ"/>
</dbReference>
<evidence type="ECO:0000256" key="1">
    <source>
        <dbReference type="ARBA" id="ARBA00023015"/>
    </source>
</evidence>
<dbReference type="SUPFAM" id="SSF46785">
    <property type="entry name" value="Winged helix' DNA-binding domain"/>
    <property type="match status" value="1"/>
</dbReference>
<gene>
    <name evidence="6" type="ORF">IAD46_04025</name>
</gene>
<dbReference type="PANTHER" id="PTHR42756:SF2">
    <property type="entry name" value="MARR FAMILY REGULATORY PROTEIN"/>
    <property type="match status" value="1"/>
</dbReference>
<organism evidence="6 7">
    <name type="scientific">Candidatus Pelethenecus faecipullorum</name>
    <dbReference type="NCBI Taxonomy" id="2840900"/>
    <lineage>
        <taxon>Bacteria</taxon>
        <taxon>Bacillati</taxon>
        <taxon>Mycoplasmatota</taxon>
        <taxon>Mollicutes</taxon>
        <taxon>Candidatus Pelethenecus</taxon>
    </lineage>
</organism>
<proteinExistence type="predicted"/>
<dbReference type="PROSITE" id="PS50995">
    <property type="entry name" value="HTH_MARR_2"/>
    <property type="match status" value="1"/>
</dbReference>
<dbReference type="PANTHER" id="PTHR42756">
    <property type="entry name" value="TRANSCRIPTIONAL REGULATOR, MARR"/>
    <property type="match status" value="1"/>
</dbReference>
<dbReference type="InterPro" id="IPR036390">
    <property type="entry name" value="WH_DNA-bd_sf"/>
</dbReference>
<dbReference type="Pfam" id="PF01047">
    <property type="entry name" value="MarR"/>
    <property type="match status" value="1"/>
</dbReference>
<reference evidence="6" key="1">
    <citation type="submission" date="2020-10" db="EMBL/GenBank/DDBJ databases">
        <authorList>
            <person name="Gilroy R."/>
        </authorList>
    </citation>
    <scope>NUCLEOTIDE SEQUENCE</scope>
    <source>
        <strain evidence="6">ChiW17-6978</strain>
    </source>
</reference>
<dbReference type="Proteomes" id="UP000886758">
    <property type="component" value="Unassembled WGS sequence"/>
</dbReference>
<evidence type="ECO:0000259" key="5">
    <source>
        <dbReference type="PROSITE" id="PS50995"/>
    </source>
</evidence>
<dbReference type="InterPro" id="IPR023187">
    <property type="entry name" value="Tscrpt_reg_MarR-type_CS"/>
</dbReference>
<dbReference type="InterPro" id="IPR036388">
    <property type="entry name" value="WH-like_DNA-bd_sf"/>
</dbReference>
<sequence>MPTFMKYVGDIWRCTNLNRALEYEPLGIGCYQDSYIIHICKHPGLTQEQLAKLIYVHKSNVTRQLMILEEKGFVYRRNHKEDKRIQLVYPTQKAWDVLPLIHQTHEAWNKRVLEGISEEDQQLFFEVLERISENAKKSLEEGNHRS</sequence>